<keyword evidence="1" id="KW-0812">Transmembrane</keyword>
<keyword evidence="1" id="KW-1133">Transmembrane helix</keyword>
<evidence type="ECO:0000256" key="1">
    <source>
        <dbReference type="SAM" id="Phobius"/>
    </source>
</evidence>
<gene>
    <name evidence="2" type="ORF">UFOVP222_18</name>
</gene>
<accession>A0A6J5TCP4</accession>
<proteinExistence type="predicted"/>
<evidence type="ECO:0000313" key="2">
    <source>
        <dbReference type="EMBL" id="CAB5219021.1"/>
    </source>
</evidence>
<sequence length="95" mass="10993">MNTAETIISIVVSIATVISSSAFGVRWLVKHYFDEIKHEMKPNGGQSIKDQVNRMEKDITDLKNQNLKGEEYHEKLDEKIEHLTNLFIEYVARSK</sequence>
<keyword evidence="1" id="KW-0472">Membrane</keyword>
<protein>
    <submittedName>
        <fullName evidence="2">Uncharacterized protein</fullName>
    </submittedName>
</protein>
<organism evidence="2">
    <name type="scientific">uncultured Caudovirales phage</name>
    <dbReference type="NCBI Taxonomy" id="2100421"/>
    <lineage>
        <taxon>Viruses</taxon>
        <taxon>Duplodnaviria</taxon>
        <taxon>Heunggongvirae</taxon>
        <taxon>Uroviricota</taxon>
        <taxon>Caudoviricetes</taxon>
        <taxon>Peduoviridae</taxon>
        <taxon>Maltschvirus</taxon>
        <taxon>Maltschvirus maltsch</taxon>
    </lineage>
</organism>
<feature type="transmembrane region" description="Helical" evidence="1">
    <location>
        <begin position="6"/>
        <end position="29"/>
    </location>
</feature>
<dbReference type="EMBL" id="LR798269">
    <property type="protein sequence ID" value="CAB5219021.1"/>
    <property type="molecule type" value="Genomic_DNA"/>
</dbReference>
<reference evidence="2" key="1">
    <citation type="submission" date="2020-05" db="EMBL/GenBank/DDBJ databases">
        <authorList>
            <person name="Chiriac C."/>
            <person name="Salcher M."/>
            <person name="Ghai R."/>
            <person name="Kavagutti S V."/>
        </authorList>
    </citation>
    <scope>NUCLEOTIDE SEQUENCE</scope>
</reference>
<name>A0A6J5TCP4_9CAUD</name>